<feature type="transmembrane region" description="Helical" evidence="6">
    <location>
        <begin position="132"/>
        <end position="159"/>
    </location>
</feature>
<dbReference type="RefSeq" id="WP_213215982.1">
    <property type="nucleotide sequence ID" value="NZ_QTKU01000002.1"/>
</dbReference>
<keyword evidence="5 6" id="KW-0472">Membrane</keyword>
<evidence type="ECO:0000313" key="8">
    <source>
        <dbReference type="Proteomes" id="UP000705379"/>
    </source>
</evidence>
<organism evidence="7 8">
    <name type="scientific">Roseibium polysiphoniae</name>
    <dbReference type="NCBI Taxonomy" id="2571221"/>
    <lineage>
        <taxon>Bacteria</taxon>
        <taxon>Pseudomonadati</taxon>
        <taxon>Pseudomonadota</taxon>
        <taxon>Alphaproteobacteria</taxon>
        <taxon>Hyphomicrobiales</taxon>
        <taxon>Stappiaceae</taxon>
        <taxon>Roseibium</taxon>
    </lineage>
</organism>
<comment type="subcellular location">
    <subcellularLocation>
        <location evidence="1">Membrane</location>
        <topology evidence="1">Multi-pass membrane protein</topology>
    </subcellularLocation>
</comment>
<feature type="transmembrane region" description="Helical" evidence="6">
    <location>
        <begin position="5"/>
        <end position="23"/>
    </location>
</feature>
<feature type="transmembrane region" description="Helical" evidence="6">
    <location>
        <begin position="192"/>
        <end position="215"/>
    </location>
</feature>
<feature type="transmembrane region" description="Helical" evidence="6">
    <location>
        <begin position="299"/>
        <end position="324"/>
    </location>
</feature>
<dbReference type="GO" id="GO:0016020">
    <property type="term" value="C:membrane"/>
    <property type="evidence" value="ECO:0007669"/>
    <property type="project" value="UniProtKB-SubCell"/>
</dbReference>
<protein>
    <submittedName>
        <fullName evidence="7">AI-2E family transporter</fullName>
    </submittedName>
</protein>
<proteinExistence type="inferred from homology"/>
<dbReference type="EMBL" id="QTKU01000002">
    <property type="protein sequence ID" value="MBS8260442.1"/>
    <property type="molecule type" value="Genomic_DNA"/>
</dbReference>
<gene>
    <name evidence="7" type="ORF">DYI23_09460</name>
</gene>
<dbReference type="InterPro" id="IPR002549">
    <property type="entry name" value="AI-2E-like"/>
</dbReference>
<feature type="transmembrane region" description="Helical" evidence="6">
    <location>
        <begin position="221"/>
        <end position="254"/>
    </location>
</feature>
<evidence type="ECO:0000256" key="1">
    <source>
        <dbReference type="ARBA" id="ARBA00004141"/>
    </source>
</evidence>
<feature type="transmembrane region" description="Helical" evidence="6">
    <location>
        <begin position="261"/>
        <end position="279"/>
    </location>
</feature>
<feature type="transmembrane region" description="Helical" evidence="6">
    <location>
        <begin position="61"/>
        <end position="80"/>
    </location>
</feature>
<evidence type="ECO:0000256" key="6">
    <source>
        <dbReference type="SAM" id="Phobius"/>
    </source>
</evidence>
<dbReference type="Proteomes" id="UP000705379">
    <property type="component" value="Unassembled WGS sequence"/>
</dbReference>
<accession>A0A944CDD4</accession>
<dbReference type="Pfam" id="PF01594">
    <property type="entry name" value="AI-2E_transport"/>
    <property type="match status" value="1"/>
</dbReference>
<evidence type="ECO:0000256" key="5">
    <source>
        <dbReference type="ARBA" id="ARBA00023136"/>
    </source>
</evidence>
<name>A0A944CDD4_9HYPH</name>
<evidence type="ECO:0000256" key="3">
    <source>
        <dbReference type="ARBA" id="ARBA00022692"/>
    </source>
</evidence>
<feature type="transmembrane region" description="Helical" evidence="6">
    <location>
        <begin position="29"/>
        <end position="49"/>
    </location>
</feature>
<sequence>MRSSLLSITLSLILVCLVGWLLVTGRALLLPLAIALIVWYLINALSHGFQLVPFGAWRLPGWIAFPLSLVTIFLTSTLILDMVAENLTQLARDAPAYQVRLEEVFNQFAALIKLNDPLELQDFLPDAILPKLVTAGAGFITTIAGSASLVFIYVLFLLLEQSTFDHKFEKLFATPARARAAFALREEINRSILHYFGIKTVVSIATGLLTSLILWAMGLPYAALFGFIAFLLNYIPTIGSLVSVIFPALLSLVFFDTLGPFILIVAGLGAIQFSIGNLIEPRLMGSSLNLSGLVIMISLAFWGAIWGVVGMVLCVPLTVVILIICAKFERSRPIAVLLSANGDIAVFPERLEGDELAG</sequence>
<dbReference type="GO" id="GO:0055085">
    <property type="term" value="P:transmembrane transport"/>
    <property type="evidence" value="ECO:0007669"/>
    <property type="project" value="TreeGrafter"/>
</dbReference>
<keyword evidence="4 6" id="KW-1133">Transmembrane helix</keyword>
<reference evidence="7" key="2">
    <citation type="journal article" date="2021" name="Microorganisms">
        <title>Bacterial Dimethylsulfoniopropionate Biosynthesis in the East China Sea.</title>
        <authorList>
            <person name="Liu J."/>
            <person name="Zhang Y."/>
            <person name="Liu J."/>
            <person name="Zhong H."/>
            <person name="Williams B.T."/>
            <person name="Zheng Y."/>
            <person name="Curson A.R.J."/>
            <person name="Sun C."/>
            <person name="Sun H."/>
            <person name="Song D."/>
            <person name="Wagner Mackenzie B."/>
            <person name="Bermejo Martinez A."/>
            <person name="Todd J.D."/>
            <person name="Zhang X.H."/>
        </authorList>
    </citation>
    <scope>NUCLEOTIDE SEQUENCE</scope>
    <source>
        <strain evidence="7">AESS21</strain>
    </source>
</reference>
<dbReference type="AlphaFoldDB" id="A0A944CDD4"/>
<dbReference type="PANTHER" id="PTHR21716:SF64">
    <property type="entry name" value="AI-2 TRANSPORT PROTEIN TQSA"/>
    <property type="match status" value="1"/>
</dbReference>
<reference evidence="7" key="1">
    <citation type="submission" date="2018-08" db="EMBL/GenBank/DDBJ databases">
        <authorList>
            <person name="Jin W."/>
            <person name="Wang H."/>
            <person name="Yang Y."/>
            <person name="Li M."/>
            <person name="Liu J."/>
        </authorList>
    </citation>
    <scope>NUCLEOTIDE SEQUENCE</scope>
    <source>
        <strain evidence="7">AESS21</strain>
    </source>
</reference>
<keyword evidence="3 6" id="KW-0812">Transmembrane</keyword>
<dbReference type="PANTHER" id="PTHR21716">
    <property type="entry name" value="TRANSMEMBRANE PROTEIN"/>
    <property type="match status" value="1"/>
</dbReference>
<evidence type="ECO:0000313" key="7">
    <source>
        <dbReference type="EMBL" id="MBS8260442.1"/>
    </source>
</evidence>
<evidence type="ECO:0000256" key="4">
    <source>
        <dbReference type="ARBA" id="ARBA00022989"/>
    </source>
</evidence>
<comment type="similarity">
    <text evidence="2">Belongs to the autoinducer-2 exporter (AI-2E) (TC 2.A.86) family.</text>
</comment>
<comment type="caution">
    <text evidence="7">The sequence shown here is derived from an EMBL/GenBank/DDBJ whole genome shotgun (WGS) entry which is preliminary data.</text>
</comment>
<evidence type="ECO:0000256" key="2">
    <source>
        <dbReference type="ARBA" id="ARBA00009773"/>
    </source>
</evidence>